<reference evidence="2" key="1">
    <citation type="submission" date="2023-05" db="EMBL/GenBank/DDBJ databases">
        <title>Nepenthes gracilis genome sequencing.</title>
        <authorList>
            <person name="Fukushima K."/>
        </authorList>
    </citation>
    <scope>NUCLEOTIDE SEQUENCE</scope>
    <source>
        <strain evidence="2">SING2019-196</strain>
    </source>
</reference>
<evidence type="ECO:0000256" key="1">
    <source>
        <dbReference type="SAM" id="MobiDB-lite"/>
    </source>
</evidence>
<feature type="compositionally biased region" description="Acidic residues" evidence="1">
    <location>
        <begin position="27"/>
        <end position="37"/>
    </location>
</feature>
<evidence type="ECO:0000313" key="3">
    <source>
        <dbReference type="Proteomes" id="UP001279734"/>
    </source>
</evidence>
<organism evidence="2 3">
    <name type="scientific">Nepenthes gracilis</name>
    <name type="common">Slender pitcher plant</name>
    <dbReference type="NCBI Taxonomy" id="150966"/>
    <lineage>
        <taxon>Eukaryota</taxon>
        <taxon>Viridiplantae</taxon>
        <taxon>Streptophyta</taxon>
        <taxon>Embryophyta</taxon>
        <taxon>Tracheophyta</taxon>
        <taxon>Spermatophyta</taxon>
        <taxon>Magnoliopsida</taxon>
        <taxon>eudicotyledons</taxon>
        <taxon>Gunneridae</taxon>
        <taxon>Pentapetalae</taxon>
        <taxon>Caryophyllales</taxon>
        <taxon>Nepenthaceae</taxon>
        <taxon>Nepenthes</taxon>
    </lineage>
</organism>
<comment type="caution">
    <text evidence="2">The sequence shown here is derived from an EMBL/GenBank/DDBJ whole genome shotgun (WGS) entry which is preliminary data.</text>
</comment>
<dbReference type="AlphaFoldDB" id="A0AAD3T353"/>
<dbReference type="Proteomes" id="UP001279734">
    <property type="component" value="Unassembled WGS sequence"/>
</dbReference>
<feature type="region of interest" description="Disordered" evidence="1">
    <location>
        <begin position="19"/>
        <end position="51"/>
    </location>
</feature>
<name>A0AAD3T353_NEPGR</name>
<dbReference type="EMBL" id="BSYO01000025">
    <property type="protein sequence ID" value="GMH22625.1"/>
    <property type="molecule type" value="Genomic_DNA"/>
</dbReference>
<keyword evidence="3" id="KW-1185">Reference proteome</keyword>
<protein>
    <submittedName>
        <fullName evidence="2">Uncharacterized protein</fullName>
    </submittedName>
</protein>
<proteinExistence type="predicted"/>
<accession>A0AAD3T353</accession>
<evidence type="ECO:0000313" key="2">
    <source>
        <dbReference type="EMBL" id="GMH22625.1"/>
    </source>
</evidence>
<gene>
    <name evidence="2" type="ORF">Nepgr_024468</name>
</gene>
<sequence>MVYRKSKWACTSSYAMRTSSANMSNENSEEFKEEEENGLSFSPKKTPPETKTYMLSRLRRRQLPEFFY</sequence>